<dbReference type="AlphaFoldDB" id="A0A5N7B2J8"/>
<accession>A0A5N7B2J8</accession>
<proteinExistence type="predicted"/>
<dbReference type="Proteomes" id="UP000326198">
    <property type="component" value="Unassembled WGS sequence"/>
</dbReference>
<reference evidence="2 3" key="1">
    <citation type="submission" date="2019-04" db="EMBL/GenBank/DDBJ databases">
        <title>Friends and foes A comparative genomics studyof 23 Aspergillus species from section Flavi.</title>
        <authorList>
            <consortium name="DOE Joint Genome Institute"/>
            <person name="Kjaerbolling I."/>
            <person name="Vesth T."/>
            <person name="Frisvad J.C."/>
            <person name="Nybo J.L."/>
            <person name="Theobald S."/>
            <person name="Kildgaard S."/>
            <person name="Isbrandt T."/>
            <person name="Kuo A."/>
            <person name="Sato A."/>
            <person name="Lyhne E.K."/>
            <person name="Kogle M.E."/>
            <person name="Wiebenga A."/>
            <person name="Kun R.S."/>
            <person name="Lubbers R.J."/>
            <person name="Makela M.R."/>
            <person name="Barry K."/>
            <person name="Chovatia M."/>
            <person name="Clum A."/>
            <person name="Daum C."/>
            <person name="Haridas S."/>
            <person name="He G."/>
            <person name="LaButti K."/>
            <person name="Lipzen A."/>
            <person name="Mondo S."/>
            <person name="Riley R."/>
            <person name="Salamov A."/>
            <person name="Simmons B.A."/>
            <person name="Magnuson J.K."/>
            <person name="Henrissat B."/>
            <person name="Mortensen U.H."/>
            <person name="Larsen T.O."/>
            <person name="Devries R.P."/>
            <person name="Grigoriev I.V."/>
            <person name="Machida M."/>
            <person name="Baker S.E."/>
            <person name="Andersen M.R."/>
        </authorList>
    </citation>
    <scope>NUCLEOTIDE SEQUENCE [LARGE SCALE GENOMIC DNA]</scope>
    <source>
        <strain evidence="2 3">IBT 29228</strain>
    </source>
</reference>
<dbReference type="EMBL" id="ML736262">
    <property type="protein sequence ID" value="KAE8375360.1"/>
    <property type="molecule type" value="Genomic_DNA"/>
</dbReference>
<protein>
    <submittedName>
        <fullName evidence="2">Uncharacterized protein</fullName>
    </submittedName>
</protein>
<evidence type="ECO:0000256" key="1">
    <source>
        <dbReference type="SAM" id="MobiDB-lite"/>
    </source>
</evidence>
<name>A0A5N7B2J8_9EURO</name>
<organism evidence="2 3">
    <name type="scientific">Aspergillus bertholletiae</name>
    <dbReference type="NCBI Taxonomy" id="1226010"/>
    <lineage>
        <taxon>Eukaryota</taxon>
        <taxon>Fungi</taxon>
        <taxon>Dikarya</taxon>
        <taxon>Ascomycota</taxon>
        <taxon>Pezizomycotina</taxon>
        <taxon>Eurotiomycetes</taxon>
        <taxon>Eurotiomycetidae</taxon>
        <taxon>Eurotiales</taxon>
        <taxon>Aspergillaceae</taxon>
        <taxon>Aspergillus</taxon>
        <taxon>Aspergillus subgen. Circumdati</taxon>
    </lineage>
</organism>
<gene>
    <name evidence="2" type="ORF">BDV26DRAFT_17687</name>
</gene>
<sequence length="187" mass="21305">MPHLLHHRRRHSWPYCGPGPRRNVPLMRVAEQQAQLEQQFLTPLNSSDYFGDDAASAGIVPPPKTTRPHYRIWPYSKTTVEHTTPRAGYSYGSGSSSGSLRRMIRPPLDKARSLFVLPTTTSTGQNVVISYWVPQRPAEQPVAPDRGRELSSLPKHLAVDRNHRRCHSEQPRSWRRPSASLWTLAEE</sequence>
<evidence type="ECO:0000313" key="3">
    <source>
        <dbReference type="Proteomes" id="UP000326198"/>
    </source>
</evidence>
<dbReference type="OrthoDB" id="4227073at2759"/>
<feature type="region of interest" description="Disordered" evidence="1">
    <location>
        <begin position="138"/>
        <end position="187"/>
    </location>
</feature>
<evidence type="ECO:0000313" key="2">
    <source>
        <dbReference type="EMBL" id="KAE8375360.1"/>
    </source>
</evidence>
<keyword evidence="3" id="KW-1185">Reference proteome</keyword>
<feature type="compositionally biased region" description="Basic and acidic residues" evidence="1">
    <location>
        <begin position="157"/>
        <end position="172"/>
    </location>
</feature>